<dbReference type="Pfam" id="PF22016">
    <property type="entry name" value="DUF6933"/>
    <property type="match status" value="1"/>
</dbReference>
<dbReference type="RefSeq" id="WP_077840681.1">
    <property type="nucleotide sequence ID" value="NZ_JABSWK010000001.1"/>
</dbReference>
<feature type="domain" description="DUF6933" evidence="2">
    <location>
        <begin position="3"/>
        <end position="157"/>
    </location>
</feature>
<dbReference type="Proteomes" id="UP000190973">
    <property type="component" value="Unassembled WGS sequence"/>
</dbReference>
<comment type="caution">
    <text evidence="4">The sequence shown here is derived from an EMBL/GenBank/DDBJ whole genome shotgun (WGS) entry which is preliminary data.</text>
</comment>
<dbReference type="InterPro" id="IPR012912">
    <property type="entry name" value="Plasmid_pRiA4b_Orf3-like"/>
</dbReference>
<dbReference type="EMBL" id="LZZI01000138">
    <property type="protein sequence ID" value="OOM55683.1"/>
    <property type="molecule type" value="Genomic_DNA"/>
</dbReference>
<dbReference type="PANTHER" id="PTHR41878">
    <property type="entry name" value="LEXA REPRESSOR-RELATED"/>
    <property type="match status" value="1"/>
</dbReference>
<dbReference type="Proteomes" id="UP001193748">
    <property type="component" value="Unassembled WGS sequence"/>
</dbReference>
<dbReference type="PANTHER" id="PTHR41878:SF1">
    <property type="entry name" value="TNPR PROTEIN"/>
    <property type="match status" value="1"/>
</dbReference>
<gene>
    <name evidence="3" type="ORF">B0H41_000897</name>
    <name evidence="4" type="ORF">CLBCK_44750</name>
</gene>
<evidence type="ECO:0000313" key="3">
    <source>
        <dbReference type="EMBL" id="NRT87218.1"/>
    </source>
</evidence>
<dbReference type="AlphaFoldDB" id="A0A1S8ST77"/>
<organism evidence="4 5">
    <name type="scientific">Clostridium beijerinckii</name>
    <name type="common">Clostridium MP</name>
    <dbReference type="NCBI Taxonomy" id="1520"/>
    <lineage>
        <taxon>Bacteria</taxon>
        <taxon>Bacillati</taxon>
        <taxon>Bacillota</taxon>
        <taxon>Clostridia</taxon>
        <taxon>Eubacteriales</taxon>
        <taxon>Clostridiaceae</taxon>
        <taxon>Clostridium</taxon>
    </lineage>
</organism>
<dbReference type="EMBL" id="JABSWW010000001">
    <property type="protein sequence ID" value="NRT87218.1"/>
    <property type="molecule type" value="Genomic_DNA"/>
</dbReference>
<evidence type="ECO:0000313" key="5">
    <source>
        <dbReference type="Proteomes" id="UP000190973"/>
    </source>
</evidence>
<dbReference type="SUPFAM" id="SSF159941">
    <property type="entry name" value="MM3350-like"/>
    <property type="match status" value="1"/>
</dbReference>
<reference evidence="3" key="2">
    <citation type="submission" date="2020-05" db="EMBL/GenBank/DDBJ databases">
        <authorList>
            <person name="Brown S."/>
            <person name="Huntemann M."/>
            <person name="Clum A."/>
            <person name="Spunde A."/>
            <person name="Palaniappan K."/>
            <person name="Ritter S."/>
            <person name="Mikhailova N."/>
            <person name="Chen I.-M."/>
            <person name="Stamatis D."/>
            <person name="Reddy T."/>
            <person name="O'Malley R."/>
            <person name="Daum C."/>
            <person name="Shapiro N."/>
            <person name="Ivanova N."/>
            <person name="Kyrpides N."/>
            <person name="Woyke T."/>
        </authorList>
    </citation>
    <scope>NUCLEOTIDE SEQUENCE</scope>
    <source>
        <strain evidence="3">DJ080</strain>
    </source>
</reference>
<evidence type="ECO:0000259" key="2">
    <source>
        <dbReference type="Pfam" id="PF22016"/>
    </source>
</evidence>
<reference evidence="3" key="3">
    <citation type="journal article" date="2022" name="Nat. Biotechnol.">
        <title>Carbon-negative production of acetone and isopropanol by gas fermentation at industrial pilot scale.</title>
        <authorList>
            <person name="Liew F.E."/>
            <person name="Nogle R."/>
            <person name="Abdalla T."/>
            <person name="Rasor B.J."/>
            <person name="Canter C."/>
            <person name="Jensen R.O."/>
            <person name="Wang L."/>
            <person name="Strutz J."/>
            <person name="Chirania P."/>
            <person name="De Tissera S."/>
            <person name="Mueller A.P."/>
            <person name="Ruan Z."/>
            <person name="Gao A."/>
            <person name="Tran L."/>
            <person name="Engle N.L."/>
            <person name="Bromley J.C."/>
            <person name="Daniell J."/>
            <person name="Conrado R."/>
            <person name="Tschaplinski T.J."/>
            <person name="Giannone R.J."/>
            <person name="Hettich R.L."/>
            <person name="Karim A.S."/>
            <person name="Simpson S.D."/>
            <person name="Brown S.D."/>
            <person name="Leang C."/>
            <person name="Jewett M.C."/>
            <person name="Kopke M."/>
        </authorList>
    </citation>
    <scope>NUCLEOTIDE SEQUENCE</scope>
    <source>
        <strain evidence="3">DJ080</strain>
    </source>
</reference>
<feature type="domain" description="Plasmid pRiA4b Orf3-like" evidence="1">
    <location>
        <begin position="177"/>
        <end position="347"/>
    </location>
</feature>
<sequence>MFIECTKKLQDEMGITVEKPYEDKELFSWSANLINIKRRKAVVLVNNSSRFGFVLFGLKAKDFKRIDELILQGVRRCFQSEKIKEEIIEQYLSDAGTICFSKTNGSRYVSRLNKACEVVGYFEELLDLENIYQSIITRKLNADIIKIDKYNYKQPHELLLKDLKENYGENIVKCEGVKLVVKLDLGSYCAERKIIIPIDINFKELHEILQISFGWKNYHLYEFNVINEEGENVLNVASEDEDDFYPNGECTVAIDSDTFIKDYMKKDYAIIYNYDFGDNWEHEIKVDSIIHDYDKNYSICIEGVENAPPEDVGGIPGYEKFLEIMSNPNHPEYEEMKRWSDINWNKNFCIDLVNKRLKYALRN</sequence>
<dbReference type="Pfam" id="PF07929">
    <property type="entry name" value="PRiA4_ORF3"/>
    <property type="match status" value="1"/>
</dbReference>
<dbReference type="Gene3D" id="3.10.290.30">
    <property type="entry name" value="MM3350-like"/>
    <property type="match status" value="1"/>
</dbReference>
<accession>A0A1S8ST77</accession>
<proteinExistence type="predicted"/>
<dbReference type="InterPro" id="IPR024047">
    <property type="entry name" value="MM3350-like_sf"/>
</dbReference>
<evidence type="ECO:0000313" key="4">
    <source>
        <dbReference type="EMBL" id="OOM55683.1"/>
    </source>
</evidence>
<reference evidence="4 5" key="1">
    <citation type="submission" date="2016-05" db="EMBL/GenBank/DDBJ databases">
        <title>Microbial solvent formation.</title>
        <authorList>
            <person name="Poehlein A."/>
            <person name="Montoya Solano J.D."/>
            <person name="Flitsch S."/>
            <person name="Krabben P."/>
            <person name="Duerre P."/>
            <person name="Daniel R."/>
        </authorList>
    </citation>
    <scope>NUCLEOTIDE SEQUENCE [LARGE SCALE GENOMIC DNA]</scope>
    <source>
        <strain evidence="4 5">DSM 53</strain>
    </source>
</reference>
<dbReference type="InterPro" id="IPR053864">
    <property type="entry name" value="DUF6933"/>
</dbReference>
<name>A0A1S8ST77_CLOBE</name>
<protein>
    <submittedName>
        <fullName evidence="4">Plasmid pRiA4b ORF-3-like protein</fullName>
    </submittedName>
</protein>
<evidence type="ECO:0000259" key="1">
    <source>
        <dbReference type="Pfam" id="PF07929"/>
    </source>
</evidence>